<protein>
    <submittedName>
        <fullName evidence="1">SFRICE_040860</fullName>
    </submittedName>
</protein>
<name>A0A2H1WMJ2_SPOFR</name>
<proteinExistence type="predicted"/>
<evidence type="ECO:0000313" key="1">
    <source>
        <dbReference type="EMBL" id="SOQ54248.1"/>
    </source>
</evidence>
<gene>
    <name evidence="1" type="ORF">SFRICE_040860</name>
</gene>
<sequence length="107" mass="11948">MTMLSAYYVIASSSATIAASCVAIHEYEPLAWLETSRDLLLCRGCVYKHTSSHAHDTQTRNNNLWITQRVAPCGNRTRYTLHGSQLPSHRTNRAGKVQCDVKVLVNS</sequence>
<reference evidence="1" key="1">
    <citation type="submission" date="2016-07" db="EMBL/GenBank/DDBJ databases">
        <authorList>
            <person name="Bretaudeau A."/>
        </authorList>
    </citation>
    <scope>NUCLEOTIDE SEQUENCE</scope>
    <source>
        <strain evidence="1">Rice</strain>
        <tissue evidence="1">Whole body</tissue>
    </source>
</reference>
<organism evidence="1">
    <name type="scientific">Spodoptera frugiperda</name>
    <name type="common">Fall armyworm</name>
    <dbReference type="NCBI Taxonomy" id="7108"/>
    <lineage>
        <taxon>Eukaryota</taxon>
        <taxon>Metazoa</taxon>
        <taxon>Ecdysozoa</taxon>
        <taxon>Arthropoda</taxon>
        <taxon>Hexapoda</taxon>
        <taxon>Insecta</taxon>
        <taxon>Pterygota</taxon>
        <taxon>Neoptera</taxon>
        <taxon>Endopterygota</taxon>
        <taxon>Lepidoptera</taxon>
        <taxon>Glossata</taxon>
        <taxon>Ditrysia</taxon>
        <taxon>Noctuoidea</taxon>
        <taxon>Noctuidae</taxon>
        <taxon>Amphipyrinae</taxon>
        <taxon>Spodoptera</taxon>
    </lineage>
</organism>
<dbReference type="EMBL" id="ODYU01009665">
    <property type="protein sequence ID" value="SOQ54248.1"/>
    <property type="molecule type" value="Genomic_DNA"/>
</dbReference>
<accession>A0A2H1WMJ2</accession>
<dbReference type="AlphaFoldDB" id="A0A2H1WMJ2"/>